<proteinExistence type="predicted"/>
<dbReference type="Gene3D" id="3.40.33.10">
    <property type="entry name" value="CAP"/>
    <property type="match status" value="1"/>
</dbReference>
<dbReference type="InterPro" id="IPR029410">
    <property type="entry name" value="CAP_assoc"/>
</dbReference>
<dbReference type="InterPro" id="IPR035940">
    <property type="entry name" value="CAP_sf"/>
</dbReference>
<dbReference type="AlphaFoldDB" id="A0A0A5GH43"/>
<dbReference type="OrthoDB" id="9783944at2"/>
<dbReference type="GO" id="GO:0006508">
    <property type="term" value="P:proteolysis"/>
    <property type="evidence" value="ECO:0007669"/>
    <property type="project" value="UniProtKB-KW"/>
</dbReference>
<name>A0A0A5GH43_9BACI</name>
<evidence type="ECO:0000313" key="4">
    <source>
        <dbReference type="EMBL" id="KGX90435.1"/>
    </source>
</evidence>
<dbReference type="GO" id="GO:0008233">
    <property type="term" value="F:peptidase activity"/>
    <property type="evidence" value="ECO:0007669"/>
    <property type="project" value="UniProtKB-KW"/>
</dbReference>
<dbReference type="PANTHER" id="PTHR31157:SF1">
    <property type="entry name" value="SCP DOMAIN-CONTAINING PROTEIN"/>
    <property type="match status" value="1"/>
</dbReference>
<dbReference type="Pfam" id="PF14504">
    <property type="entry name" value="CAP_assoc_N"/>
    <property type="match status" value="1"/>
</dbReference>
<dbReference type="Proteomes" id="UP000030403">
    <property type="component" value="Unassembled WGS sequence"/>
</dbReference>
<evidence type="ECO:0000313" key="5">
    <source>
        <dbReference type="Proteomes" id="UP000030403"/>
    </source>
</evidence>
<feature type="domain" description="SCP" evidence="2">
    <location>
        <begin position="260"/>
        <end position="372"/>
    </location>
</feature>
<keyword evidence="5" id="KW-1185">Reference proteome</keyword>
<keyword evidence="4" id="KW-0378">Hydrolase</keyword>
<accession>A0A0A5GH43</accession>
<dbReference type="PANTHER" id="PTHR31157">
    <property type="entry name" value="SCP DOMAIN-CONTAINING PROTEIN"/>
    <property type="match status" value="1"/>
</dbReference>
<evidence type="ECO:0000259" key="3">
    <source>
        <dbReference type="Pfam" id="PF14504"/>
    </source>
</evidence>
<dbReference type="CDD" id="cd05379">
    <property type="entry name" value="CAP_bacterial"/>
    <property type="match status" value="1"/>
</dbReference>
<dbReference type="RefSeq" id="WP_027448506.1">
    <property type="nucleotide sequence ID" value="NZ_AVPF01000007.1"/>
</dbReference>
<gene>
    <name evidence="4" type="ORF">N783_16790</name>
</gene>
<keyword evidence="4" id="KW-0645">Protease</keyword>
<dbReference type="EMBL" id="AVPF01000007">
    <property type="protein sequence ID" value="KGX90435.1"/>
    <property type="molecule type" value="Genomic_DNA"/>
</dbReference>
<reference evidence="4 5" key="1">
    <citation type="submission" date="2013-08" db="EMBL/GenBank/DDBJ databases">
        <authorList>
            <person name="Huang J."/>
            <person name="Wang G."/>
        </authorList>
    </citation>
    <scope>NUCLEOTIDE SEQUENCE [LARGE SCALE GENOMIC DNA]</scope>
    <source>
        <strain evidence="4 5">BH030004</strain>
    </source>
</reference>
<dbReference type="eggNOG" id="COG2340">
    <property type="taxonomic scope" value="Bacteria"/>
</dbReference>
<dbReference type="STRING" id="1385511.GCA_000425225_01638"/>
<sequence length="378" mass="43324">MSKVIRVFLLLLIAGVFWNVYGDSIKQSGINGAYAEIQEDIKEIKENPKVSSALTQFDRELRYIMRQIEDTFEGNQLTDSDQPAPEKPDLDTPNQNSFSIHNIEIGDTRTEVEQSVGEPKRSSMNEYGVNWVTYHENYHNFFMATYNEENKVVGLYTNQDLLSSKLRINFTSTRSSVLETLDEPLQSIRKGFTRYKWQSNEEYDVFSINENYVTIFYDKHESNKVTAIQIISSELEQKKEGFYPDPSAQLKKGFEYQLFDITNAARVKHDLPPLSWADSARKTARAHSSDMAENNFFSHENPEGQSPFDRMNEDNISFITAGENIAAGQLSSIYTHAGLMNSLGHRKNILNSKFELLAVGVAFNEDARPYYTENFLTK</sequence>
<evidence type="ECO:0000256" key="1">
    <source>
        <dbReference type="SAM" id="MobiDB-lite"/>
    </source>
</evidence>
<feature type="region of interest" description="Disordered" evidence="1">
    <location>
        <begin position="74"/>
        <end position="95"/>
    </location>
</feature>
<organism evidence="4 5">
    <name type="scientific">Pontibacillus marinus BH030004 = DSM 16465</name>
    <dbReference type="NCBI Taxonomy" id="1385511"/>
    <lineage>
        <taxon>Bacteria</taxon>
        <taxon>Bacillati</taxon>
        <taxon>Bacillota</taxon>
        <taxon>Bacilli</taxon>
        <taxon>Bacillales</taxon>
        <taxon>Bacillaceae</taxon>
        <taxon>Pontibacillus</taxon>
    </lineage>
</organism>
<dbReference type="Pfam" id="PF00188">
    <property type="entry name" value="CAP"/>
    <property type="match status" value="1"/>
</dbReference>
<feature type="domain" description="CAP-associated" evidence="3">
    <location>
        <begin position="105"/>
        <end position="242"/>
    </location>
</feature>
<comment type="caution">
    <text evidence="4">The sequence shown here is derived from an EMBL/GenBank/DDBJ whole genome shotgun (WGS) entry which is preliminary data.</text>
</comment>
<dbReference type="SUPFAM" id="SSF55797">
    <property type="entry name" value="PR-1-like"/>
    <property type="match status" value="1"/>
</dbReference>
<evidence type="ECO:0000259" key="2">
    <source>
        <dbReference type="Pfam" id="PF00188"/>
    </source>
</evidence>
<dbReference type="InterPro" id="IPR014044">
    <property type="entry name" value="CAP_dom"/>
</dbReference>
<protein>
    <submittedName>
        <fullName evidence="4">Serine protease</fullName>
    </submittedName>
</protein>